<sequence>MSRLSIYIVHRLTPESLQGFCQKRVNSDSIRSILKEFKPWRVLYNERLYSAWQIAIVIILLIALSGNLAAQNLESIGKGDAITLSGGINVNQVFYQANGVEDRRDPYNYFLSGNLNLSLYGWSVPVSFSYSNQNASFQQPFNQYGMSPTYKWVTAHLGYRSMTFSKYTLNGHLFLGAGLELTPSEKVKVAVMYGRLQKEVELDTTQVGNLPAYRRMGGGAKVTLGGNSHSVDFSFFKAADDDQSLKTDLGTIEIFPEENFVLGMGLSSTLFKNLSFKGEVAYSAISTNTQSLGVEADHVYNKLSFAFQPRVSSSYYTAMNAALQYQFEKSTFGVAYERVDPGYRTLGAYYFNNDLESIALTHSSQWLNQRLSVSARGGLQRNNLDNQEMNSMNRWSGSLSLNYQVTPKIVTTANYSNFSTVVNFRTPEQQYNQVTPYDNLDTLNYQQISQNASLGVNFMLGQNKERRQNLNMNMAYQQSAEEQGGESKNMGSKYYNLNSSYSMSLQPSSLILSLSGNVNVSEAATNRSLIYGPSLSTRKTLGEKKASVMGSISYNVSETNDKLNSSVLNLRLGGNYALREKHQFNLNITAVNRYTPNNDTQRQFREFVAELGYNFNFSSQ</sequence>
<accession>A0ABY6CTK8</accession>
<organism evidence="2 3">
    <name type="scientific">Reichenbachiella agarivorans</name>
    <dbReference type="NCBI Taxonomy" id="2979464"/>
    <lineage>
        <taxon>Bacteria</taxon>
        <taxon>Pseudomonadati</taxon>
        <taxon>Bacteroidota</taxon>
        <taxon>Cytophagia</taxon>
        <taxon>Cytophagales</taxon>
        <taxon>Reichenbachiellaceae</taxon>
        <taxon>Reichenbachiella</taxon>
    </lineage>
</organism>
<feature type="transmembrane region" description="Helical" evidence="1">
    <location>
        <begin position="48"/>
        <end position="70"/>
    </location>
</feature>
<keyword evidence="1" id="KW-0812">Transmembrane</keyword>
<name>A0ABY6CTK8_9BACT</name>
<evidence type="ECO:0008006" key="4">
    <source>
        <dbReference type="Google" id="ProtNLM"/>
    </source>
</evidence>
<evidence type="ECO:0000256" key="1">
    <source>
        <dbReference type="SAM" id="Phobius"/>
    </source>
</evidence>
<proteinExistence type="predicted"/>
<dbReference type="Proteomes" id="UP001065174">
    <property type="component" value="Chromosome"/>
</dbReference>
<keyword evidence="3" id="KW-1185">Reference proteome</keyword>
<protein>
    <recommendedName>
        <fullName evidence="4">Outer membrane protein beta-barrel family protein</fullName>
    </recommendedName>
</protein>
<reference evidence="2" key="1">
    <citation type="submission" date="2022-09" db="EMBL/GenBank/DDBJ databases">
        <title>Comparative genomics and taxonomic characterization of three novel marine species of genus Reichenbachiella exhibiting antioxidant and polysaccharide degradation activities.</title>
        <authorList>
            <person name="Muhammad N."/>
            <person name="Lee Y.-J."/>
            <person name="Ko J."/>
            <person name="Kim S.-G."/>
        </authorList>
    </citation>
    <scope>NUCLEOTIDE SEQUENCE</scope>
    <source>
        <strain evidence="2">BKB1-1</strain>
    </source>
</reference>
<dbReference type="EMBL" id="CP106679">
    <property type="protein sequence ID" value="UXP33664.1"/>
    <property type="molecule type" value="Genomic_DNA"/>
</dbReference>
<dbReference type="RefSeq" id="WP_262311093.1">
    <property type="nucleotide sequence ID" value="NZ_CP106679.1"/>
</dbReference>
<evidence type="ECO:0000313" key="2">
    <source>
        <dbReference type="EMBL" id="UXP33664.1"/>
    </source>
</evidence>
<gene>
    <name evidence="2" type="ORF">N6H18_06820</name>
</gene>
<keyword evidence="1" id="KW-0472">Membrane</keyword>
<keyword evidence="1" id="KW-1133">Transmembrane helix</keyword>
<evidence type="ECO:0000313" key="3">
    <source>
        <dbReference type="Proteomes" id="UP001065174"/>
    </source>
</evidence>